<dbReference type="GO" id="GO:0005634">
    <property type="term" value="C:nucleus"/>
    <property type="evidence" value="ECO:0007669"/>
    <property type="project" value="UniProtKB-SubCell"/>
</dbReference>
<keyword evidence="3" id="KW-0217">Developmental protein</keyword>
<evidence type="ECO:0000256" key="3">
    <source>
        <dbReference type="ARBA" id="ARBA00022473"/>
    </source>
</evidence>
<proteinExistence type="inferred from homology"/>
<accession>A0A8D2EDM3</accession>
<feature type="chain" id="PRO_5034175414" description="Protein ripply3" evidence="8">
    <location>
        <begin position="26"/>
        <end position="148"/>
    </location>
</feature>
<reference evidence="9" key="3">
    <citation type="submission" date="2025-09" db="UniProtKB">
        <authorList>
            <consortium name="Ensembl"/>
        </authorList>
    </citation>
    <scope>IDENTIFICATION</scope>
</reference>
<feature type="signal peptide" evidence="8">
    <location>
        <begin position="1"/>
        <end position="25"/>
    </location>
</feature>
<evidence type="ECO:0000256" key="4">
    <source>
        <dbReference type="ARBA" id="ARBA00023015"/>
    </source>
</evidence>
<reference evidence="9" key="1">
    <citation type="submission" date="2018-05" db="EMBL/GenBank/DDBJ databases">
        <title>Whole genome of Theropithecus gelada.</title>
        <authorList>
            <person name="Chiou K.L."/>
            <person name="Snyder-Mackler N."/>
        </authorList>
    </citation>
    <scope>NUCLEOTIDE SEQUENCE [LARGE SCALE GENOMIC DNA]</scope>
</reference>
<comment type="similarity">
    <text evidence="2">Belongs to the ripply family.</text>
</comment>
<protein>
    <recommendedName>
        <fullName evidence="7">Protein ripply3</fullName>
    </recommendedName>
</protein>
<dbReference type="PANTHER" id="PTHR16770:SF4">
    <property type="entry name" value="PROTEIN RIPPLY3"/>
    <property type="match status" value="1"/>
</dbReference>
<keyword evidence="8" id="KW-0732">Signal</keyword>
<keyword evidence="6" id="KW-0539">Nucleus</keyword>
<comment type="subcellular location">
    <subcellularLocation>
        <location evidence="1">Nucleus</location>
    </subcellularLocation>
</comment>
<dbReference type="PANTHER" id="PTHR16770">
    <property type="entry name" value="PROTEIN RIPPLY-LIKE"/>
    <property type="match status" value="1"/>
</dbReference>
<evidence type="ECO:0000256" key="5">
    <source>
        <dbReference type="ARBA" id="ARBA00023163"/>
    </source>
</evidence>
<keyword evidence="4" id="KW-0805">Transcription regulation</keyword>
<evidence type="ECO:0000313" key="9">
    <source>
        <dbReference type="Ensembl" id="ENSTGEP00000004813.1"/>
    </source>
</evidence>
<evidence type="ECO:0000256" key="2">
    <source>
        <dbReference type="ARBA" id="ARBA00006944"/>
    </source>
</evidence>
<dbReference type="GO" id="GO:0009880">
    <property type="term" value="P:embryonic pattern specification"/>
    <property type="evidence" value="ECO:0007669"/>
    <property type="project" value="TreeGrafter"/>
</dbReference>
<reference evidence="9" key="2">
    <citation type="submission" date="2025-08" db="UniProtKB">
        <authorList>
            <consortium name="Ensembl"/>
        </authorList>
    </citation>
    <scope>IDENTIFICATION</scope>
</reference>
<dbReference type="GO" id="GO:0000122">
    <property type="term" value="P:negative regulation of transcription by RNA polymerase II"/>
    <property type="evidence" value="ECO:0007669"/>
    <property type="project" value="TreeGrafter"/>
</dbReference>
<evidence type="ECO:0000256" key="6">
    <source>
        <dbReference type="ARBA" id="ARBA00023242"/>
    </source>
</evidence>
<evidence type="ECO:0000256" key="7">
    <source>
        <dbReference type="ARBA" id="ARBA00040827"/>
    </source>
</evidence>
<dbReference type="Ensembl" id="ENSTGET00000005860.1">
    <property type="protein sequence ID" value="ENSTGEP00000004813.1"/>
    <property type="gene ID" value="ENSTGEG00000004031.1"/>
</dbReference>
<evidence type="ECO:0000256" key="1">
    <source>
        <dbReference type="ARBA" id="ARBA00004123"/>
    </source>
</evidence>
<dbReference type="Proteomes" id="UP000694411">
    <property type="component" value="Chromosome 7b"/>
</dbReference>
<dbReference type="Pfam" id="PF14998">
    <property type="entry name" value="Ripply"/>
    <property type="match status" value="1"/>
</dbReference>
<evidence type="ECO:0000313" key="10">
    <source>
        <dbReference type="Proteomes" id="UP000694411"/>
    </source>
</evidence>
<keyword evidence="10" id="KW-1185">Reference proteome</keyword>
<sequence length="148" mass="17215">MRFCHFWGGMGARLSLSWGPSPAWSLTVWRAMILTPADAELTRIGSQFKPGGDQDTFGLKRVFRLPHPVRLYFLFLKCQEYLQCSGEKVLVSFPVQAMIYFYNDESDSDEEQEEETSPSIFCPRRWKVWRKMAWGKGQRQEHKPGMAT</sequence>
<keyword evidence="5" id="KW-0804">Transcription</keyword>
<dbReference type="AlphaFoldDB" id="A0A8D2EDM3"/>
<name>A0A8D2EDM3_THEGE</name>
<evidence type="ECO:0000256" key="8">
    <source>
        <dbReference type="SAM" id="SignalP"/>
    </source>
</evidence>
<dbReference type="InterPro" id="IPR028127">
    <property type="entry name" value="Ripply_fam"/>
</dbReference>
<organism evidence="9 10">
    <name type="scientific">Theropithecus gelada</name>
    <name type="common">Gelada baboon</name>
    <dbReference type="NCBI Taxonomy" id="9565"/>
    <lineage>
        <taxon>Eukaryota</taxon>
        <taxon>Metazoa</taxon>
        <taxon>Chordata</taxon>
        <taxon>Craniata</taxon>
        <taxon>Vertebrata</taxon>
        <taxon>Euteleostomi</taxon>
        <taxon>Mammalia</taxon>
        <taxon>Eutheria</taxon>
        <taxon>Euarchontoglires</taxon>
        <taxon>Primates</taxon>
        <taxon>Haplorrhini</taxon>
        <taxon>Catarrhini</taxon>
        <taxon>Cercopithecidae</taxon>
        <taxon>Cercopithecinae</taxon>
        <taxon>Theropithecus</taxon>
    </lineage>
</organism>